<dbReference type="GO" id="GO:0006221">
    <property type="term" value="P:pyrimidine nucleotide biosynthetic process"/>
    <property type="evidence" value="ECO:0007669"/>
    <property type="project" value="UniProtKB-UniRule"/>
</dbReference>
<evidence type="ECO:0000256" key="7">
    <source>
        <dbReference type="ARBA" id="ARBA00023242"/>
    </source>
</evidence>
<evidence type="ECO:0000313" key="11">
    <source>
        <dbReference type="Proteomes" id="UP000095038"/>
    </source>
</evidence>
<accession>A0A1D2VFK4</accession>
<dbReference type="PROSITE" id="PS00113">
    <property type="entry name" value="ADENYLATE_KINASE"/>
    <property type="match status" value="1"/>
</dbReference>
<gene>
    <name evidence="9" type="primary">URA6</name>
    <name evidence="10" type="ORF">ASCRUDRAFT_81302</name>
</gene>
<dbReference type="GO" id="GO:0005524">
    <property type="term" value="F:ATP binding"/>
    <property type="evidence" value="ECO:0007669"/>
    <property type="project" value="UniProtKB-KW"/>
</dbReference>
<keyword evidence="11" id="KW-1185">Reference proteome</keyword>
<dbReference type="InterPro" id="IPR027417">
    <property type="entry name" value="P-loop_NTPase"/>
</dbReference>
<dbReference type="AlphaFoldDB" id="A0A1D2VFK4"/>
<comment type="subcellular location">
    <subcellularLocation>
        <location evidence="9">Cytoplasm</location>
    </subcellularLocation>
    <subcellularLocation>
        <location evidence="9">Nucleus</location>
    </subcellularLocation>
    <text evidence="9">Predominantly cytoplasmic.</text>
</comment>
<feature type="binding site" evidence="9">
    <location>
        <position position="146"/>
    </location>
    <ligand>
        <name>a ribonucleoside 5'-phosphate</name>
        <dbReference type="ChEBI" id="CHEBI:58043"/>
    </ligand>
</feature>
<feature type="binding site" evidence="9">
    <location>
        <position position="140"/>
    </location>
    <ligand>
        <name>ATP</name>
        <dbReference type="ChEBI" id="CHEBI:30616"/>
    </ligand>
</feature>
<keyword evidence="4 9" id="KW-0418">Kinase</keyword>
<evidence type="ECO:0000256" key="6">
    <source>
        <dbReference type="ARBA" id="ARBA00022975"/>
    </source>
</evidence>
<keyword evidence="6 9" id="KW-0665">Pyrimidine biosynthesis</keyword>
<dbReference type="NCBIfam" id="TIGR01359">
    <property type="entry name" value="UMP_CMP_kin_fam"/>
    <property type="match status" value="1"/>
</dbReference>
<feature type="region of interest" description="NMPbind" evidence="9">
    <location>
        <begin position="44"/>
        <end position="74"/>
    </location>
</feature>
<dbReference type="HAMAP" id="MF_00235">
    <property type="entry name" value="Adenylate_kinase_Adk"/>
    <property type="match status" value="1"/>
</dbReference>
<evidence type="ECO:0000256" key="8">
    <source>
        <dbReference type="ARBA" id="ARBA00048116"/>
    </source>
</evidence>
<comment type="similarity">
    <text evidence="9">Belongs to the adenylate kinase family. UMP-CMP kinase subfamily.</text>
</comment>
<comment type="subunit">
    <text evidence="9">Monomer.</text>
</comment>
<keyword evidence="5 9" id="KW-0067">ATP-binding</keyword>
<evidence type="ECO:0000256" key="4">
    <source>
        <dbReference type="ARBA" id="ARBA00022777"/>
    </source>
</evidence>
<dbReference type="EMBL" id="KV454482">
    <property type="protein sequence ID" value="ODV60300.1"/>
    <property type="molecule type" value="Genomic_DNA"/>
</dbReference>
<dbReference type="SUPFAM" id="SSF52540">
    <property type="entry name" value="P-loop containing nucleoside triphosphate hydrolases"/>
    <property type="match status" value="1"/>
</dbReference>
<feature type="binding site" evidence="9">
    <location>
        <begin position="72"/>
        <end position="74"/>
    </location>
    <ligand>
        <name>a ribonucleoside 5'-phosphate</name>
        <dbReference type="ChEBI" id="CHEBI:58043"/>
    </ligand>
</feature>
<feature type="binding site" evidence="9">
    <location>
        <position position="185"/>
    </location>
    <ligand>
        <name>ATP</name>
        <dbReference type="ChEBI" id="CHEBI:30616"/>
    </ligand>
</feature>
<comment type="domain">
    <text evidence="9">Consists of three domains, a large central CORE domain and two small peripheral domains, NMPbind and LID, which undergo movements during catalysis. The LID domain closes over the site of phosphoryl transfer upon ATP binding. Assembling and dissambling the active center during each catalytic cycle provides an effective means to prevent ATP hydrolysis.</text>
</comment>
<dbReference type="GO" id="GO:0033862">
    <property type="term" value="F:UMP kinase activity"/>
    <property type="evidence" value="ECO:0007669"/>
    <property type="project" value="RHEA"/>
</dbReference>
<protein>
    <recommendedName>
        <fullName evidence="9">Uridylate kinase</fullName>
        <shortName evidence="9">UK</shortName>
        <ecNumber evidence="9">2.7.4.14</ecNumber>
    </recommendedName>
    <alternativeName>
        <fullName evidence="9">ATP:UMP phosphotransferase</fullName>
    </alternativeName>
    <alternativeName>
        <fullName evidence="9">Deoxycytidylate kinase</fullName>
        <shortName evidence="9">CK</shortName>
        <shortName evidence="9">dCMP kinase</shortName>
    </alternativeName>
    <alternativeName>
        <fullName evidence="9">Uridine monophosphate kinase</fullName>
        <shortName evidence="9">UMP kinase</shortName>
        <shortName evidence="9">UMPK</shortName>
    </alternativeName>
</protein>
<dbReference type="HAMAP" id="MF_03172">
    <property type="entry name" value="Adenylate_kinase_UMP_CMP_kin"/>
    <property type="match status" value="1"/>
</dbReference>
<dbReference type="GeneID" id="30968234"/>
<name>A0A1D2VFK4_9ASCO</name>
<feature type="binding site" evidence="9">
    <location>
        <position position="157"/>
    </location>
    <ligand>
        <name>a ribonucleoside 5'-phosphate</name>
        <dbReference type="ChEBI" id="CHEBI:58043"/>
    </ligand>
</feature>
<evidence type="ECO:0000256" key="3">
    <source>
        <dbReference type="ARBA" id="ARBA00022741"/>
    </source>
</evidence>
<dbReference type="Pfam" id="PF00406">
    <property type="entry name" value="ADK"/>
    <property type="match status" value="1"/>
</dbReference>
<evidence type="ECO:0000256" key="2">
    <source>
        <dbReference type="ARBA" id="ARBA00022679"/>
    </source>
</evidence>
<evidence type="ECO:0000256" key="1">
    <source>
        <dbReference type="ARBA" id="ARBA00022490"/>
    </source>
</evidence>
<dbReference type="PANTHER" id="PTHR23359">
    <property type="entry name" value="NUCLEOTIDE KINASE"/>
    <property type="match status" value="1"/>
</dbReference>
<keyword evidence="1 9" id="KW-0963">Cytoplasm</keyword>
<comment type="cofactor">
    <cofactor evidence="9">
        <name>Mg(2+)</name>
        <dbReference type="ChEBI" id="CHEBI:18420"/>
    </cofactor>
    <text evidence="9">Binds 1 Mg(2+) ion per monomer.</text>
</comment>
<dbReference type="STRING" id="1344418.A0A1D2VFK4"/>
<feature type="binding site" evidence="9">
    <location>
        <position position="50"/>
    </location>
    <ligand>
        <name>a ribonucleoside 5'-phosphate</name>
        <dbReference type="ChEBI" id="CHEBI:58043"/>
    </ligand>
</feature>
<keyword evidence="7 9" id="KW-0539">Nucleus</keyword>
<comment type="catalytic activity">
    <reaction evidence="8 9">
        <text>UMP + ATP = UDP + ADP</text>
        <dbReference type="Rhea" id="RHEA:24400"/>
        <dbReference type="ChEBI" id="CHEBI:30616"/>
        <dbReference type="ChEBI" id="CHEBI:57865"/>
        <dbReference type="ChEBI" id="CHEBI:58223"/>
        <dbReference type="ChEBI" id="CHEBI:456216"/>
        <dbReference type="EC" id="2.7.4.14"/>
    </reaction>
</comment>
<feature type="binding site" evidence="9">
    <location>
        <begin position="24"/>
        <end position="29"/>
    </location>
    <ligand>
        <name>ATP</name>
        <dbReference type="ChEBI" id="CHEBI:30616"/>
    </ligand>
</feature>
<dbReference type="InterPro" id="IPR006266">
    <property type="entry name" value="UMP_CMP_kinase"/>
</dbReference>
<evidence type="ECO:0000256" key="5">
    <source>
        <dbReference type="ARBA" id="ARBA00022840"/>
    </source>
</evidence>
<dbReference type="OrthoDB" id="442176at2759"/>
<dbReference type="GO" id="GO:0005737">
    <property type="term" value="C:cytoplasm"/>
    <property type="evidence" value="ECO:0007669"/>
    <property type="project" value="UniProtKB-SubCell"/>
</dbReference>
<dbReference type="InterPro" id="IPR033690">
    <property type="entry name" value="Adenylat_kinase_CS"/>
</dbReference>
<feature type="binding site" evidence="9">
    <location>
        <position position="109"/>
    </location>
    <ligand>
        <name>a ribonucleoside 5'-phosphate</name>
        <dbReference type="ChEBI" id="CHEBI:58043"/>
    </ligand>
</feature>
<evidence type="ECO:0000313" key="10">
    <source>
        <dbReference type="EMBL" id="ODV60300.1"/>
    </source>
</evidence>
<dbReference type="Proteomes" id="UP000095038">
    <property type="component" value="Unassembled WGS sequence"/>
</dbReference>
<dbReference type="PRINTS" id="PR00094">
    <property type="entry name" value="ADENYLTKNASE"/>
</dbReference>
<comment type="function">
    <text evidence="9">Catalyzes the phosphorylation of pyrimidine nucleoside monophosphates at the expense of ATP. Plays an important role in de novo pyrimidine nucleotide biosynthesis. Has preference for UMP and dUMP as phosphate acceptors, but can also use CMP, dCMP and AMP.</text>
</comment>
<sequence>MENSNSTAFKPGEITVVFVLGGPGSGKGTQSVLLVKDYGFVHLSAGDLLREEQSFPGSENGKLISEYISEGKIVPERIIIELLLNSIQRNFDKGNKKFLIDGFPRKMDQALTFERKIAESSFILFFDCPEEVLETRLLERGKTSGRTDDNLASIKKRFRVFAETSLPVVNHYEAKQKVVRISSEKPIDQVYSAVKAALEARSF</sequence>
<reference evidence="11" key="1">
    <citation type="submission" date="2016-05" db="EMBL/GenBank/DDBJ databases">
        <title>Comparative genomics of biotechnologically important yeasts.</title>
        <authorList>
            <consortium name="DOE Joint Genome Institute"/>
            <person name="Riley R."/>
            <person name="Haridas S."/>
            <person name="Wolfe K.H."/>
            <person name="Lopes M.R."/>
            <person name="Hittinger C.T."/>
            <person name="Goker M."/>
            <person name="Salamov A."/>
            <person name="Wisecaver J."/>
            <person name="Long T.M."/>
            <person name="Aerts A.L."/>
            <person name="Barry K."/>
            <person name="Choi C."/>
            <person name="Clum A."/>
            <person name="Coughlan A.Y."/>
            <person name="Deshpande S."/>
            <person name="Douglass A.P."/>
            <person name="Hanson S.J."/>
            <person name="Klenk H.-P."/>
            <person name="Labutti K."/>
            <person name="Lapidus A."/>
            <person name="Lindquist E."/>
            <person name="Lipzen A."/>
            <person name="Meier-Kolthoff J.P."/>
            <person name="Ohm R.A."/>
            <person name="Otillar R.P."/>
            <person name="Pangilinan J."/>
            <person name="Peng Y."/>
            <person name="Rokas A."/>
            <person name="Rosa C.A."/>
            <person name="Scheuner C."/>
            <person name="Sibirny A.A."/>
            <person name="Slot J.C."/>
            <person name="Stielow J.B."/>
            <person name="Sun H."/>
            <person name="Kurtzman C.P."/>
            <person name="Blackwell M."/>
            <person name="Grigoriev I.V."/>
            <person name="Jeffries T.W."/>
        </authorList>
    </citation>
    <scope>NUCLEOTIDE SEQUENCE [LARGE SCALE GENOMIC DNA]</scope>
    <source>
        <strain evidence="11">DSM 1968</strain>
    </source>
</reference>
<organism evidence="10 11">
    <name type="scientific">Ascoidea rubescens DSM 1968</name>
    <dbReference type="NCBI Taxonomy" id="1344418"/>
    <lineage>
        <taxon>Eukaryota</taxon>
        <taxon>Fungi</taxon>
        <taxon>Dikarya</taxon>
        <taxon>Ascomycota</taxon>
        <taxon>Saccharomycotina</taxon>
        <taxon>Saccharomycetes</taxon>
        <taxon>Ascoideaceae</taxon>
        <taxon>Ascoidea</taxon>
    </lineage>
</organism>
<keyword evidence="2 9" id="KW-0808">Transferase</keyword>
<dbReference type="GO" id="GO:0006207">
    <property type="term" value="P:'de novo' pyrimidine nucleobase biosynthetic process"/>
    <property type="evidence" value="ECO:0007669"/>
    <property type="project" value="InterPro"/>
</dbReference>
<dbReference type="GO" id="GO:0005634">
    <property type="term" value="C:nucleus"/>
    <property type="evidence" value="ECO:0007669"/>
    <property type="project" value="UniProtKB-SubCell"/>
</dbReference>
<dbReference type="CDD" id="cd01428">
    <property type="entry name" value="ADK"/>
    <property type="match status" value="1"/>
</dbReference>
<keyword evidence="3 9" id="KW-0547">Nucleotide-binding</keyword>
<dbReference type="InParanoid" id="A0A1D2VFK4"/>
<feature type="region of interest" description="LID" evidence="9">
    <location>
        <begin position="139"/>
        <end position="149"/>
    </location>
</feature>
<dbReference type="FunFam" id="3.40.50.300:FF:000315">
    <property type="entry name" value="Adenylate kinase 1"/>
    <property type="match status" value="1"/>
</dbReference>
<dbReference type="EC" id="2.7.4.14" evidence="9"/>
<dbReference type="RefSeq" id="XP_020046607.1">
    <property type="nucleotide sequence ID" value="XM_020194598.1"/>
</dbReference>
<dbReference type="Gene3D" id="3.40.50.300">
    <property type="entry name" value="P-loop containing nucleotide triphosphate hydrolases"/>
    <property type="match status" value="1"/>
</dbReference>
<feature type="binding site" evidence="9">
    <location>
        <begin position="102"/>
        <end position="105"/>
    </location>
    <ligand>
        <name>a ribonucleoside 5'-phosphate</name>
        <dbReference type="ChEBI" id="CHEBI:58043"/>
    </ligand>
</feature>
<proteinExistence type="inferred from homology"/>
<dbReference type="InterPro" id="IPR000850">
    <property type="entry name" value="Adenylat/UMP-CMP_kin"/>
</dbReference>
<evidence type="ECO:0000256" key="9">
    <source>
        <dbReference type="HAMAP-Rule" id="MF_03172"/>
    </source>
</evidence>